<comment type="caution">
    <text evidence="6">The sequence shown here is derived from an EMBL/GenBank/DDBJ whole genome shotgun (WGS) entry which is preliminary data.</text>
</comment>
<comment type="function">
    <text evidence="5">Acts as an anti-CsrA protein, binds CsrA and prevents it from repressing translation of its target genes, one of which is flagellin. Binds to flagellin and participates in the assembly of the flagellum.</text>
</comment>
<keyword evidence="1 5" id="KW-0963">Cytoplasm</keyword>
<proteinExistence type="inferred from homology"/>
<dbReference type="InterPro" id="IPR003775">
    <property type="entry name" value="Flagellar_assembly_factor_FliW"/>
</dbReference>
<dbReference type="PANTHER" id="PTHR39190:SF1">
    <property type="entry name" value="FLAGELLAR ASSEMBLY FACTOR FLIW"/>
    <property type="match status" value="1"/>
</dbReference>
<dbReference type="Proteomes" id="UP000006238">
    <property type="component" value="Unassembled WGS sequence"/>
</dbReference>
<keyword evidence="7" id="KW-1185">Reference proteome</keyword>
<evidence type="ECO:0000256" key="2">
    <source>
        <dbReference type="ARBA" id="ARBA00022795"/>
    </source>
</evidence>
<comment type="subunit">
    <text evidence="5">Interacts with translational regulator CsrA and flagellin(s).</text>
</comment>
<keyword evidence="2 5" id="KW-1005">Bacterial flagellum biogenesis</keyword>
<name>D4RXA3_9FIRM</name>
<evidence type="ECO:0000256" key="1">
    <source>
        <dbReference type="ARBA" id="ARBA00022490"/>
    </source>
</evidence>
<comment type="subcellular location">
    <subcellularLocation>
        <location evidence="5">Cytoplasm</location>
    </subcellularLocation>
</comment>
<sequence>MIMEINSRIFGKIEIDDNKIITIPNGLLGFEKYTRYVIAYDSDKESKNGIMWLQCVDEPELAFPVMDPMFIIKDYRPVVEDEWLAQIGIFESDEELYVLSVLTVPSDLTKMTINLKAPIVINISTRLGCQIIVNNEEYPVRYSVYDCFNKK</sequence>
<dbReference type="STRING" id="45851.BHV86_02515"/>
<organism evidence="6 7">
    <name type="scientific">Eshraghiella crossota DSM 2876</name>
    <dbReference type="NCBI Taxonomy" id="511680"/>
    <lineage>
        <taxon>Bacteria</taxon>
        <taxon>Bacillati</taxon>
        <taxon>Bacillota</taxon>
        <taxon>Clostridia</taxon>
        <taxon>Lachnospirales</taxon>
        <taxon>Lachnospiraceae</taxon>
        <taxon>Eshraghiella</taxon>
    </lineage>
</organism>
<reference evidence="6 7" key="1">
    <citation type="submission" date="2010-02" db="EMBL/GenBank/DDBJ databases">
        <authorList>
            <person name="Weinstock G."/>
            <person name="Sodergren E."/>
            <person name="Clifton S."/>
            <person name="Fulton L."/>
            <person name="Fulton B."/>
            <person name="Courtney L."/>
            <person name="Fronick C."/>
            <person name="Harrison M."/>
            <person name="Strong C."/>
            <person name="Farmer C."/>
            <person name="Delahaunty K."/>
            <person name="Markovic C."/>
            <person name="Hall O."/>
            <person name="Minx P."/>
            <person name="Tomlinson C."/>
            <person name="Mitreva M."/>
            <person name="Nelson J."/>
            <person name="Hou S."/>
            <person name="Wollam A."/>
            <person name="Pepin K.H."/>
            <person name="Johnson M."/>
            <person name="Bhonagiri V."/>
            <person name="Zhang X."/>
            <person name="Suruliraj S."/>
            <person name="Warren W."/>
            <person name="Chinwalla A."/>
            <person name="Mardis E.R."/>
            <person name="Wilson R.K."/>
        </authorList>
    </citation>
    <scope>NUCLEOTIDE SEQUENCE [LARGE SCALE GENOMIC DNA]</scope>
    <source>
        <strain evidence="6 7">DSM 2876</strain>
    </source>
</reference>
<dbReference type="HOGENOM" id="CLU_112356_0_0_9"/>
<dbReference type="SUPFAM" id="SSF141457">
    <property type="entry name" value="BH3618-like"/>
    <property type="match status" value="1"/>
</dbReference>
<accession>D4RXA3</accession>
<evidence type="ECO:0000256" key="5">
    <source>
        <dbReference type="HAMAP-Rule" id="MF_01185"/>
    </source>
</evidence>
<dbReference type="PANTHER" id="PTHR39190">
    <property type="entry name" value="FLAGELLAR ASSEMBLY FACTOR FLIW"/>
    <property type="match status" value="1"/>
</dbReference>
<comment type="similarity">
    <text evidence="5">Belongs to the FliW family.</text>
</comment>
<evidence type="ECO:0000313" key="7">
    <source>
        <dbReference type="Proteomes" id="UP000006238"/>
    </source>
</evidence>
<evidence type="ECO:0000256" key="3">
    <source>
        <dbReference type="ARBA" id="ARBA00022845"/>
    </source>
</evidence>
<dbReference type="Gene3D" id="2.30.290.10">
    <property type="entry name" value="BH3618-like"/>
    <property type="match status" value="1"/>
</dbReference>
<protein>
    <recommendedName>
        <fullName evidence="5">Flagellar assembly factor FliW</fullName>
    </recommendedName>
</protein>
<dbReference type="InterPro" id="IPR024046">
    <property type="entry name" value="Flagellar_assmbl_FliW_dom_sf"/>
</dbReference>
<dbReference type="Pfam" id="PF02623">
    <property type="entry name" value="FliW"/>
    <property type="match status" value="1"/>
</dbReference>
<dbReference type="GO" id="GO:0006417">
    <property type="term" value="P:regulation of translation"/>
    <property type="evidence" value="ECO:0007669"/>
    <property type="project" value="UniProtKB-KW"/>
</dbReference>
<dbReference type="GO" id="GO:0044780">
    <property type="term" value="P:bacterial-type flagellum assembly"/>
    <property type="evidence" value="ECO:0007669"/>
    <property type="project" value="UniProtKB-UniRule"/>
</dbReference>
<keyword evidence="3 5" id="KW-0810">Translation regulation</keyword>
<dbReference type="HAMAP" id="MF_01185">
    <property type="entry name" value="FliW"/>
    <property type="match status" value="1"/>
</dbReference>
<evidence type="ECO:0000256" key="4">
    <source>
        <dbReference type="ARBA" id="ARBA00023186"/>
    </source>
</evidence>
<keyword evidence="4 5" id="KW-0143">Chaperone</keyword>
<gene>
    <name evidence="5" type="primary">fliW</name>
    <name evidence="6" type="ORF">BUTYVIB_00454</name>
</gene>
<dbReference type="GO" id="GO:0005737">
    <property type="term" value="C:cytoplasm"/>
    <property type="evidence" value="ECO:0007669"/>
    <property type="project" value="UniProtKB-SubCell"/>
</dbReference>
<dbReference type="EMBL" id="ABWN01000019">
    <property type="protein sequence ID" value="EFF69265.1"/>
    <property type="molecule type" value="Genomic_DNA"/>
</dbReference>
<dbReference type="eggNOG" id="COG1699">
    <property type="taxonomic scope" value="Bacteria"/>
</dbReference>
<evidence type="ECO:0000313" key="6">
    <source>
        <dbReference type="EMBL" id="EFF69265.1"/>
    </source>
</evidence>
<dbReference type="AlphaFoldDB" id="D4RXA3"/>